<name>A0A0A0KNV0_CUCSA</name>
<evidence type="ECO:0000313" key="2">
    <source>
        <dbReference type="Proteomes" id="UP000029981"/>
    </source>
</evidence>
<sequence length="77" mass="8780">MKLNHSILCTCVRLDYEIVNRNLVPPKSLSLSSHITTERNIACSKPTGKFLRRRLILEIFFQVCDFGGSFLCFSSLT</sequence>
<reference evidence="1 2" key="3">
    <citation type="journal article" date="2010" name="BMC Genomics">
        <title>Transcriptome sequencing and comparative analysis of cucumber flowers with different sex types.</title>
        <authorList>
            <person name="Guo S."/>
            <person name="Zheng Y."/>
            <person name="Joung J.G."/>
            <person name="Liu S."/>
            <person name="Zhang Z."/>
            <person name="Crasta O.R."/>
            <person name="Sobral B.W."/>
            <person name="Xu Y."/>
            <person name="Huang S."/>
            <person name="Fei Z."/>
        </authorList>
    </citation>
    <scope>NUCLEOTIDE SEQUENCE [LARGE SCALE GENOMIC DNA]</scope>
    <source>
        <strain evidence="2">cv. 9930</strain>
    </source>
</reference>
<dbReference type="AlphaFoldDB" id="A0A0A0KNV0"/>
<protein>
    <submittedName>
        <fullName evidence="1">Uncharacterized protein</fullName>
    </submittedName>
</protein>
<organism evidence="1 2">
    <name type="scientific">Cucumis sativus</name>
    <name type="common">Cucumber</name>
    <dbReference type="NCBI Taxonomy" id="3659"/>
    <lineage>
        <taxon>Eukaryota</taxon>
        <taxon>Viridiplantae</taxon>
        <taxon>Streptophyta</taxon>
        <taxon>Embryophyta</taxon>
        <taxon>Tracheophyta</taxon>
        <taxon>Spermatophyta</taxon>
        <taxon>Magnoliopsida</taxon>
        <taxon>eudicotyledons</taxon>
        <taxon>Gunneridae</taxon>
        <taxon>Pentapetalae</taxon>
        <taxon>rosids</taxon>
        <taxon>fabids</taxon>
        <taxon>Cucurbitales</taxon>
        <taxon>Cucurbitaceae</taxon>
        <taxon>Benincaseae</taxon>
        <taxon>Cucumis</taxon>
    </lineage>
</organism>
<reference evidence="1 2" key="1">
    <citation type="journal article" date="2009" name="Nat. Genet.">
        <title>The genome of the cucumber, Cucumis sativus L.</title>
        <authorList>
            <person name="Huang S."/>
            <person name="Li R."/>
            <person name="Zhang Z."/>
            <person name="Li L."/>
            <person name="Gu X."/>
            <person name="Fan W."/>
            <person name="Lucas W.J."/>
            <person name="Wang X."/>
            <person name="Xie B."/>
            <person name="Ni P."/>
            <person name="Ren Y."/>
            <person name="Zhu H."/>
            <person name="Li J."/>
            <person name="Lin K."/>
            <person name="Jin W."/>
            <person name="Fei Z."/>
            <person name="Li G."/>
            <person name="Staub J."/>
            <person name="Kilian A."/>
            <person name="van der Vossen E.A."/>
            <person name="Wu Y."/>
            <person name="Guo J."/>
            <person name="He J."/>
            <person name="Jia Z."/>
            <person name="Ren Y."/>
            <person name="Tian G."/>
            <person name="Lu Y."/>
            <person name="Ruan J."/>
            <person name="Qian W."/>
            <person name="Wang M."/>
            <person name="Huang Q."/>
            <person name="Li B."/>
            <person name="Xuan Z."/>
            <person name="Cao J."/>
            <person name="Asan"/>
            <person name="Wu Z."/>
            <person name="Zhang J."/>
            <person name="Cai Q."/>
            <person name="Bai Y."/>
            <person name="Zhao B."/>
            <person name="Han Y."/>
            <person name="Li Y."/>
            <person name="Li X."/>
            <person name="Wang S."/>
            <person name="Shi Q."/>
            <person name="Liu S."/>
            <person name="Cho W.K."/>
            <person name="Kim J.Y."/>
            <person name="Xu Y."/>
            <person name="Heller-Uszynska K."/>
            <person name="Miao H."/>
            <person name="Cheng Z."/>
            <person name="Zhang S."/>
            <person name="Wu J."/>
            <person name="Yang Y."/>
            <person name="Kang H."/>
            <person name="Li M."/>
            <person name="Liang H."/>
            <person name="Ren X."/>
            <person name="Shi Z."/>
            <person name="Wen M."/>
            <person name="Jian M."/>
            <person name="Yang H."/>
            <person name="Zhang G."/>
            <person name="Yang Z."/>
            <person name="Chen R."/>
            <person name="Liu S."/>
            <person name="Li J."/>
            <person name="Ma L."/>
            <person name="Liu H."/>
            <person name="Zhou Y."/>
            <person name="Zhao J."/>
            <person name="Fang X."/>
            <person name="Li G."/>
            <person name="Fang L."/>
            <person name="Li Y."/>
            <person name="Liu D."/>
            <person name="Zheng H."/>
            <person name="Zhang Y."/>
            <person name="Qin N."/>
            <person name="Li Z."/>
            <person name="Yang G."/>
            <person name="Yang S."/>
            <person name="Bolund L."/>
            <person name="Kristiansen K."/>
            <person name="Zheng H."/>
            <person name="Li S."/>
            <person name="Zhang X."/>
            <person name="Yang H."/>
            <person name="Wang J."/>
            <person name="Sun R."/>
            <person name="Zhang B."/>
            <person name="Jiang S."/>
            <person name="Wang J."/>
            <person name="Du Y."/>
            <person name="Li S."/>
        </authorList>
    </citation>
    <scope>NUCLEOTIDE SEQUENCE [LARGE SCALE GENOMIC DNA]</scope>
    <source>
        <strain evidence="2">cv. 9930</strain>
    </source>
</reference>
<reference evidence="1 2" key="4">
    <citation type="journal article" date="2011" name="BMC Genomics">
        <title>RNA-Seq improves annotation of protein-coding genes in the cucumber genome.</title>
        <authorList>
            <person name="Li Z."/>
            <person name="Zhang Z."/>
            <person name="Yan P."/>
            <person name="Huang S."/>
            <person name="Fei Z."/>
            <person name="Lin K."/>
        </authorList>
    </citation>
    <scope>NUCLEOTIDE SEQUENCE [LARGE SCALE GENOMIC DNA]</scope>
    <source>
        <strain evidence="2">cv. 9930</strain>
    </source>
</reference>
<dbReference type="Gramene" id="KGN50534">
    <property type="protein sequence ID" value="KGN50534"/>
    <property type="gene ID" value="Csa_5G181170"/>
</dbReference>
<evidence type="ECO:0000313" key="1">
    <source>
        <dbReference type="EMBL" id="KGN50534.1"/>
    </source>
</evidence>
<reference evidence="1 2" key="2">
    <citation type="journal article" date="2009" name="PLoS ONE">
        <title>An integrated genetic and cytogenetic map of the cucumber genome.</title>
        <authorList>
            <person name="Ren Y."/>
            <person name="Zhang Z."/>
            <person name="Liu J."/>
            <person name="Staub J.E."/>
            <person name="Han Y."/>
            <person name="Cheng Z."/>
            <person name="Li X."/>
            <person name="Lu J."/>
            <person name="Miao H."/>
            <person name="Kang H."/>
            <person name="Xie B."/>
            <person name="Gu X."/>
            <person name="Wang X."/>
            <person name="Du Y."/>
            <person name="Jin W."/>
            <person name="Huang S."/>
        </authorList>
    </citation>
    <scope>NUCLEOTIDE SEQUENCE [LARGE SCALE GENOMIC DNA]</scope>
    <source>
        <strain evidence="2">cv. 9930</strain>
    </source>
</reference>
<dbReference type="Proteomes" id="UP000029981">
    <property type="component" value="Chromosome 5"/>
</dbReference>
<gene>
    <name evidence="1" type="ORF">Csa_5G181170</name>
</gene>
<proteinExistence type="predicted"/>
<dbReference type="EMBL" id="CM002926">
    <property type="protein sequence ID" value="KGN50534.1"/>
    <property type="molecule type" value="Genomic_DNA"/>
</dbReference>
<accession>A0A0A0KNV0</accession>
<keyword evidence="2" id="KW-1185">Reference proteome</keyword>